<keyword evidence="3" id="KW-0812">Transmembrane</keyword>
<evidence type="ECO:0000256" key="2">
    <source>
        <dbReference type="ARBA" id="ARBA00007001"/>
    </source>
</evidence>
<keyword evidence="9" id="KW-0732">Signal</keyword>
<dbReference type="InterPro" id="IPR008521">
    <property type="entry name" value="Mg_trans_NIPA"/>
</dbReference>
<dbReference type="AlphaFoldDB" id="A0A1D2ADR3"/>
<evidence type="ECO:0000256" key="5">
    <source>
        <dbReference type="ARBA" id="ARBA00023136"/>
    </source>
</evidence>
<feature type="region of interest" description="Disordered" evidence="8">
    <location>
        <begin position="320"/>
        <end position="429"/>
    </location>
</feature>
<feature type="compositionally biased region" description="Basic residues" evidence="8">
    <location>
        <begin position="359"/>
        <end position="374"/>
    </location>
</feature>
<gene>
    <name evidence="10" type="ORF">g.739</name>
</gene>
<keyword evidence="7" id="KW-0460">Magnesium</keyword>
<proteinExistence type="inferred from homology"/>
<evidence type="ECO:0000256" key="9">
    <source>
        <dbReference type="SAM" id="SignalP"/>
    </source>
</evidence>
<keyword evidence="4" id="KW-1133">Transmembrane helix</keyword>
<evidence type="ECO:0000256" key="3">
    <source>
        <dbReference type="ARBA" id="ARBA00022692"/>
    </source>
</evidence>
<dbReference type="Gene3D" id="1.10.3730.20">
    <property type="match status" value="1"/>
</dbReference>
<evidence type="ECO:0000256" key="1">
    <source>
        <dbReference type="ARBA" id="ARBA00004141"/>
    </source>
</evidence>
<accession>A0A1D2ADR3</accession>
<comment type="subunit">
    <text evidence="7">Homodimer.</text>
</comment>
<comment type="similarity">
    <text evidence="2 7">Belongs to the NIPA (TC 2.A.7) family.</text>
</comment>
<sequence>MLWLAILITVVASTASSIGKALQKQATLGLPRFSRDPKVLRQYLACPTWLAGVATDVAGGVIQVAAFALAPVSVVQPVSGVGLVGLSLYSHAVLGERLSRWDWAAAALAAAGTLVLGATSGGEAGGPGADAPSPLRMLGVLGGMAAMLAVMLAAPARQAQGAKGRRARPTGAALGLQAGACFGLSAGACKTGARDQACRGRGLFLCLGGGLWRWARPDIRCSPASVAPPCLARVDAPLPRLWNKAEQPRCMAPPHPPRSQHTPGQTLDAGIGASPQHPPCTHPLPSSRLHAGGRLGTGGCRAGAGRLAGALLHRLRAADPGLEGRRDGGGLHLGRRGRHALRRGRGHARAGRAAAGGPRRGRRAPRRLAGRGRGRGGAVGRRARRRAGRRRRGAALALGRAASGEALGRAPRRHAAGDRVPGLSRRAKPRPAGVRVGLAPMLHVRYGCSVGPQHLASQFLPAAANFLFPRRPVLRCLAHPPPPCDTVRG</sequence>
<keyword evidence="5" id="KW-0472">Membrane</keyword>
<evidence type="ECO:0000256" key="6">
    <source>
        <dbReference type="ARBA" id="ARBA00025284"/>
    </source>
</evidence>
<feature type="region of interest" description="Disordered" evidence="8">
    <location>
        <begin position="247"/>
        <end position="292"/>
    </location>
</feature>
<dbReference type="PANTHER" id="PTHR12570:SF65">
    <property type="entry name" value="MAGNESIUM TRANSPORTER NIPA9-RELATED"/>
    <property type="match status" value="1"/>
</dbReference>
<organism evidence="10">
    <name type="scientific">Auxenochlorella protothecoides</name>
    <name type="common">Green microalga</name>
    <name type="synonym">Chlorella protothecoides</name>
    <dbReference type="NCBI Taxonomy" id="3075"/>
    <lineage>
        <taxon>Eukaryota</taxon>
        <taxon>Viridiplantae</taxon>
        <taxon>Chlorophyta</taxon>
        <taxon>core chlorophytes</taxon>
        <taxon>Trebouxiophyceae</taxon>
        <taxon>Chlorellales</taxon>
        <taxon>Chlorellaceae</taxon>
        <taxon>Auxenochlorella</taxon>
    </lineage>
</organism>
<dbReference type="InterPro" id="IPR037185">
    <property type="entry name" value="EmrE-like"/>
</dbReference>
<feature type="signal peptide" evidence="9">
    <location>
        <begin position="1"/>
        <end position="16"/>
    </location>
</feature>
<comment type="subcellular location">
    <subcellularLocation>
        <location evidence="7">Cell membrane</location>
        <topology evidence="7">Multi-pass membrane protein</topology>
    </subcellularLocation>
    <subcellularLocation>
        <location evidence="7">Early endosome</location>
    </subcellularLocation>
    <subcellularLocation>
        <location evidence="1">Membrane</location>
        <topology evidence="1">Multi-pass membrane protein</topology>
    </subcellularLocation>
</comment>
<feature type="compositionally biased region" description="Basic residues" evidence="8">
    <location>
        <begin position="333"/>
        <end position="350"/>
    </location>
</feature>
<feature type="compositionally biased region" description="Low complexity" evidence="8">
    <location>
        <begin position="394"/>
        <end position="409"/>
    </location>
</feature>
<name>A0A1D2ADR3_AUXPR</name>
<evidence type="ECO:0000256" key="4">
    <source>
        <dbReference type="ARBA" id="ARBA00022989"/>
    </source>
</evidence>
<feature type="compositionally biased region" description="Basic residues" evidence="8">
    <location>
        <begin position="381"/>
        <end position="393"/>
    </location>
</feature>
<keyword evidence="7" id="KW-0813">Transport</keyword>
<keyword evidence="7" id="KW-0406">Ion transport</keyword>
<dbReference type="GO" id="GO:0005886">
    <property type="term" value="C:plasma membrane"/>
    <property type="evidence" value="ECO:0007669"/>
    <property type="project" value="UniProtKB-SubCell"/>
</dbReference>
<comment type="function">
    <text evidence="6 7">Acts as a Mg(2+) transporter. Can also transport other divalent cations such as Fe(2+), Sr(2+), Ba(2+), Mn(2+) and Co(2+) but to a much less extent than Mg(2+).</text>
</comment>
<dbReference type="Pfam" id="PF05653">
    <property type="entry name" value="Mg_trans_NIPA"/>
    <property type="match status" value="1"/>
</dbReference>
<feature type="chain" id="PRO_5008901498" description="Probable magnesium transporter" evidence="9">
    <location>
        <begin position="17"/>
        <end position="489"/>
    </location>
</feature>
<dbReference type="EMBL" id="GDKF01001265">
    <property type="protein sequence ID" value="JAT77357.1"/>
    <property type="molecule type" value="Transcribed_RNA"/>
</dbReference>
<dbReference type="GO" id="GO:0015095">
    <property type="term" value="F:magnesium ion transmembrane transporter activity"/>
    <property type="evidence" value="ECO:0007669"/>
    <property type="project" value="UniProtKB-UniRule"/>
</dbReference>
<reference evidence="10" key="1">
    <citation type="submission" date="2015-08" db="EMBL/GenBank/DDBJ databases">
        <authorList>
            <person name="Babu N.S."/>
            <person name="Beckwith C.J."/>
            <person name="Beseler K.G."/>
            <person name="Brison A."/>
            <person name="Carone J.V."/>
            <person name="Caskin T.P."/>
            <person name="Diamond M."/>
            <person name="Durham M.E."/>
            <person name="Foxe J.M."/>
            <person name="Go M."/>
            <person name="Henderson B.A."/>
            <person name="Jones I.B."/>
            <person name="McGettigan J.A."/>
            <person name="Micheletti S.J."/>
            <person name="Nasrallah M.E."/>
            <person name="Ortiz D."/>
            <person name="Piller C.R."/>
            <person name="Privatt S.R."/>
            <person name="Schneider S.L."/>
            <person name="Sharp S."/>
            <person name="Smith T.C."/>
            <person name="Stanton J.D."/>
            <person name="Ullery H.E."/>
            <person name="Wilson R.J."/>
            <person name="Serrano M.G."/>
            <person name="Buck G."/>
            <person name="Lee V."/>
            <person name="Wang Y."/>
            <person name="Carvalho R."/>
            <person name="Voegtly L."/>
            <person name="Shi R."/>
            <person name="Duckworth R."/>
            <person name="Johnson A."/>
            <person name="Loviza R."/>
            <person name="Walstead R."/>
            <person name="Shah Z."/>
            <person name="Kiflezghi M."/>
            <person name="Wade K."/>
            <person name="Ball S.L."/>
            <person name="Bradley K.W."/>
            <person name="Asai D.J."/>
            <person name="Bowman C.A."/>
            <person name="Russell D.A."/>
            <person name="Pope W.H."/>
            <person name="Jacobs-Sera D."/>
            <person name="Hendrix R.W."/>
            <person name="Hatfull G.F."/>
        </authorList>
    </citation>
    <scope>NUCLEOTIDE SEQUENCE</scope>
</reference>
<dbReference type="SUPFAM" id="SSF103481">
    <property type="entry name" value="Multidrug resistance efflux transporter EmrE"/>
    <property type="match status" value="1"/>
</dbReference>
<keyword evidence="7" id="KW-0967">Endosome</keyword>
<dbReference type="GO" id="GO:0005769">
    <property type="term" value="C:early endosome"/>
    <property type="evidence" value="ECO:0007669"/>
    <property type="project" value="UniProtKB-SubCell"/>
</dbReference>
<protein>
    <recommendedName>
        <fullName evidence="7">Probable magnesium transporter</fullName>
    </recommendedName>
</protein>
<keyword evidence="7" id="KW-1003">Cell membrane</keyword>
<evidence type="ECO:0000256" key="7">
    <source>
        <dbReference type="RuleBase" id="RU363078"/>
    </source>
</evidence>
<dbReference type="PANTHER" id="PTHR12570">
    <property type="match status" value="1"/>
</dbReference>
<evidence type="ECO:0000313" key="10">
    <source>
        <dbReference type="EMBL" id="JAT77357.1"/>
    </source>
</evidence>
<evidence type="ECO:0000256" key="8">
    <source>
        <dbReference type="SAM" id="MobiDB-lite"/>
    </source>
</evidence>